<proteinExistence type="predicted"/>
<evidence type="ECO:0000313" key="4">
    <source>
        <dbReference type="Proteomes" id="UP000595437"/>
    </source>
</evidence>
<dbReference type="Pfam" id="PF21787">
    <property type="entry name" value="TNP-like_RNaseH_N"/>
    <property type="match status" value="1"/>
</dbReference>
<sequence>MVSLPCQVVIIFAVEQCVLGERGVSEGTKAYLKARARKLDEREKIVALLVDEVATAKRVEYSNGAFFGYEEMEPTKTVLPS</sequence>
<name>A0A7T8GPZ9_CALRO</name>
<dbReference type="AlphaFoldDB" id="A0A7T8GPZ9"/>
<feature type="domain" description="Transposable element P transposase-like RNase H" evidence="2">
    <location>
        <begin position="21"/>
        <end position="73"/>
    </location>
</feature>
<keyword evidence="1" id="KW-0732">Signal</keyword>
<protein>
    <submittedName>
        <fullName evidence="3">LOC101234561</fullName>
    </submittedName>
</protein>
<feature type="chain" id="PRO_5030588244" evidence="1">
    <location>
        <begin position="21"/>
        <end position="81"/>
    </location>
</feature>
<accession>A0A7T8GPZ9</accession>
<gene>
    <name evidence="3" type="ORF">FKW44_020657</name>
</gene>
<evidence type="ECO:0000256" key="1">
    <source>
        <dbReference type="SAM" id="SignalP"/>
    </source>
</evidence>
<reference evidence="4" key="1">
    <citation type="submission" date="2021-01" db="EMBL/GenBank/DDBJ databases">
        <title>Caligus Genome Assembly.</title>
        <authorList>
            <person name="Gallardo-Escarate C."/>
        </authorList>
    </citation>
    <scope>NUCLEOTIDE SEQUENCE [LARGE SCALE GENOMIC DNA]</scope>
</reference>
<dbReference type="EMBL" id="CP045904">
    <property type="protein sequence ID" value="QQP35774.1"/>
    <property type="molecule type" value="Genomic_DNA"/>
</dbReference>
<dbReference type="Proteomes" id="UP000595437">
    <property type="component" value="Chromosome 15"/>
</dbReference>
<dbReference type="InterPro" id="IPR048365">
    <property type="entry name" value="TNP-like_RNaseH_N"/>
</dbReference>
<organism evidence="3 4">
    <name type="scientific">Caligus rogercresseyi</name>
    <name type="common">Sea louse</name>
    <dbReference type="NCBI Taxonomy" id="217165"/>
    <lineage>
        <taxon>Eukaryota</taxon>
        <taxon>Metazoa</taxon>
        <taxon>Ecdysozoa</taxon>
        <taxon>Arthropoda</taxon>
        <taxon>Crustacea</taxon>
        <taxon>Multicrustacea</taxon>
        <taxon>Hexanauplia</taxon>
        <taxon>Copepoda</taxon>
        <taxon>Siphonostomatoida</taxon>
        <taxon>Caligidae</taxon>
        <taxon>Caligus</taxon>
    </lineage>
</organism>
<keyword evidence="4" id="KW-1185">Reference proteome</keyword>
<feature type="signal peptide" evidence="1">
    <location>
        <begin position="1"/>
        <end position="20"/>
    </location>
</feature>
<evidence type="ECO:0000259" key="2">
    <source>
        <dbReference type="Pfam" id="PF21787"/>
    </source>
</evidence>
<evidence type="ECO:0000313" key="3">
    <source>
        <dbReference type="EMBL" id="QQP35774.1"/>
    </source>
</evidence>